<organism evidence="1 2">
    <name type="scientific">Phocaeicola coprophilus</name>
    <dbReference type="NCBI Taxonomy" id="387090"/>
    <lineage>
        <taxon>Bacteria</taxon>
        <taxon>Pseudomonadati</taxon>
        <taxon>Bacteroidota</taxon>
        <taxon>Bacteroidia</taxon>
        <taxon>Bacteroidales</taxon>
        <taxon>Bacteroidaceae</taxon>
        <taxon>Phocaeicola</taxon>
    </lineage>
</organism>
<dbReference type="RefSeq" id="WP_008141602.1">
    <property type="nucleotide sequence ID" value="NZ_CABJGD010000005.1"/>
</dbReference>
<protein>
    <submittedName>
        <fullName evidence="1">Uncharacterized protein</fullName>
    </submittedName>
</protein>
<dbReference type="Proteomes" id="UP000283855">
    <property type="component" value="Unassembled WGS sequence"/>
</dbReference>
<accession>A0A413T2Z2</accession>
<evidence type="ECO:0000313" key="1">
    <source>
        <dbReference type="EMBL" id="RHA77701.1"/>
    </source>
</evidence>
<comment type="caution">
    <text evidence="1">The sequence shown here is derived from an EMBL/GenBank/DDBJ whole genome shotgun (WGS) entry which is preliminary data.</text>
</comment>
<name>A0A413T2Z2_9BACT</name>
<dbReference type="EMBL" id="QSFT01000005">
    <property type="protein sequence ID" value="RHA77701.1"/>
    <property type="molecule type" value="Genomic_DNA"/>
</dbReference>
<proteinExistence type="predicted"/>
<dbReference type="GeneID" id="78404109"/>
<sequence>MKQYAAHRVYLAGTEEWCNGPQVVSVSEGKVLSLFPFSGEIPSVEWLGGLLIVAPCLPERMEAESLPHFLKRIPKSNMDSGTASGLWHVTFFDVHAMEFTAASRIIRL</sequence>
<dbReference type="AlphaFoldDB" id="A0A413T2Z2"/>
<evidence type="ECO:0000313" key="2">
    <source>
        <dbReference type="Proteomes" id="UP000283855"/>
    </source>
</evidence>
<gene>
    <name evidence="1" type="ORF">DW921_03495</name>
</gene>
<reference evidence="1 2" key="1">
    <citation type="submission" date="2018-08" db="EMBL/GenBank/DDBJ databases">
        <title>A genome reference for cultivated species of the human gut microbiota.</title>
        <authorList>
            <person name="Zou Y."/>
            <person name="Xue W."/>
            <person name="Luo G."/>
        </authorList>
    </citation>
    <scope>NUCLEOTIDE SEQUENCE [LARGE SCALE GENOMIC DNA]</scope>
    <source>
        <strain evidence="1 2">AM42-38</strain>
    </source>
</reference>